<dbReference type="Gene3D" id="1.10.101.10">
    <property type="entry name" value="PGBD-like superfamily/PGBD"/>
    <property type="match status" value="1"/>
</dbReference>
<sequence length="617" mass="66751">MGCLLAAAVSAVCPAQAQSEPQDAATDINVTQTTIVDDRLNVWEKRLVQEGLILLGYYNGFADGVFGSGTHAAIATFQRNRNEPATSQLTGADALDLAATALSLRKKIGWQSLKTGTGISMSYPAALLVNTKATDDGGEIVESADGDISLMTTHIPDASANGINALFDSMVNNPKQNVTYTFHRPTLFILSGVRNGAKFYTRMEQRGHDIRGYDLVWSIDHDDIMPSVSLLISNDFYPFGGGLDPSDETYPTLEKLAHDATQGGQGPDSSASAAPSQPQASAQSQAQVQPQTQQAEDQDSNDASSNASDNPGVAEQSSNALPPPEDGSLVTSDGKGLRFTYEYLRPKNPQLTSAYNWAVRKHLFRSIPEIDALDGIFVLPHPLSYVATECGSVNAFYTKKHSAVVLCYEMIDNLMKMGMDLAKGAQNPDALTVEFVYDNIRFILLHESGHAMIDLLDLPTVGREEDSADQLAAVLLFSRVNDSESENDVARVSQLVATWFKVDGADAPTNDNSVYADEHGLDAQRYYNLLCYVYGRDPDHFINVVKNGLLPQERADRCPDEAAKITNAWARLLLPNFAPAFKPKDAASGNANPAPAVAQSQPKNPLEWDGKSNPFGN</sequence>
<accession>A0A212R4F2</accession>
<keyword evidence="2" id="KW-0732">Signal</keyword>
<evidence type="ECO:0000259" key="3">
    <source>
        <dbReference type="Pfam" id="PF01471"/>
    </source>
</evidence>
<evidence type="ECO:0000256" key="2">
    <source>
        <dbReference type="SAM" id="SignalP"/>
    </source>
</evidence>
<dbReference type="InterPro" id="IPR036365">
    <property type="entry name" value="PGBD-like_sf"/>
</dbReference>
<keyword evidence="5" id="KW-1185">Reference proteome</keyword>
<organism evidence="4 5">
    <name type="scientific">Arboricoccus pini</name>
    <dbReference type="NCBI Taxonomy" id="1963835"/>
    <lineage>
        <taxon>Bacteria</taxon>
        <taxon>Pseudomonadati</taxon>
        <taxon>Pseudomonadota</taxon>
        <taxon>Alphaproteobacteria</taxon>
        <taxon>Geminicoccales</taxon>
        <taxon>Geminicoccaceae</taxon>
        <taxon>Arboricoccus</taxon>
    </lineage>
</organism>
<protein>
    <submittedName>
        <fullName evidence="4">Putative peptidoglycan binding domain-containing protein</fullName>
    </submittedName>
</protein>
<gene>
    <name evidence="4" type="ORF">SAMN07250955_105214</name>
</gene>
<reference evidence="4 5" key="1">
    <citation type="submission" date="2017-06" db="EMBL/GenBank/DDBJ databases">
        <authorList>
            <person name="Kim H.J."/>
            <person name="Triplett B.A."/>
        </authorList>
    </citation>
    <scope>NUCLEOTIDE SEQUENCE [LARGE SCALE GENOMIC DNA]</scope>
    <source>
        <strain evidence="4 5">B29T1</strain>
    </source>
</reference>
<dbReference type="EMBL" id="FYEH01000005">
    <property type="protein sequence ID" value="SNB66907.1"/>
    <property type="molecule type" value="Genomic_DNA"/>
</dbReference>
<dbReference type="AlphaFoldDB" id="A0A212R4F2"/>
<feature type="signal peptide" evidence="2">
    <location>
        <begin position="1"/>
        <end position="17"/>
    </location>
</feature>
<evidence type="ECO:0000313" key="4">
    <source>
        <dbReference type="EMBL" id="SNB66907.1"/>
    </source>
</evidence>
<feature type="compositionally biased region" description="Low complexity" evidence="1">
    <location>
        <begin position="267"/>
        <end position="310"/>
    </location>
</feature>
<evidence type="ECO:0000256" key="1">
    <source>
        <dbReference type="SAM" id="MobiDB-lite"/>
    </source>
</evidence>
<feature type="region of interest" description="Disordered" evidence="1">
    <location>
        <begin position="584"/>
        <end position="617"/>
    </location>
</feature>
<feature type="region of interest" description="Disordered" evidence="1">
    <location>
        <begin position="259"/>
        <end position="332"/>
    </location>
</feature>
<feature type="domain" description="Peptidoglycan binding-like" evidence="3">
    <location>
        <begin position="46"/>
        <end position="86"/>
    </location>
</feature>
<dbReference type="Pfam" id="PF01471">
    <property type="entry name" value="PG_binding_1"/>
    <property type="match status" value="1"/>
</dbReference>
<dbReference type="SUPFAM" id="SSF47090">
    <property type="entry name" value="PGBD-like"/>
    <property type="match status" value="1"/>
</dbReference>
<feature type="chain" id="PRO_5013007645" evidence="2">
    <location>
        <begin position="18"/>
        <end position="617"/>
    </location>
</feature>
<proteinExistence type="predicted"/>
<dbReference type="InterPro" id="IPR036366">
    <property type="entry name" value="PGBDSf"/>
</dbReference>
<evidence type="ECO:0000313" key="5">
    <source>
        <dbReference type="Proteomes" id="UP000197065"/>
    </source>
</evidence>
<dbReference type="InterPro" id="IPR025644">
    <property type="entry name" value="DUF4344"/>
</dbReference>
<name>A0A212R4F2_9PROT</name>
<dbReference type="Proteomes" id="UP000197065">
    <property type="component" value="Unassembled WGS sequence"/>
</dbReference>
<dbReference type="InterPro" id="IPR002477">
    <property type="entry name" value="Peptidoglycan-bd-like"/>
</dbReference>
<dbReference type="Pfam" id="PF14247">
    <property type="entry name" value="DUF4344"/>
    <property type="match status" value="1"/>
</dbReference>